<dbReference type="AlphaFoldDB" id="A0A1A6BHS1"/>
<dbReference type="Proteomes" id="UP000093757">
    <property type="component" value="Unassembled WGS sequence"/>
</dbReference>
<dbReference type="OrthoDB" id="10014787at2"/>
<proteinExistence type="predicted"/>
<name>A0A1A6BHS1_MYCGO</name>
<evidence type="ECO:0000313" key="1">
    <source>
        <dbReference type="EMBL" id="OBS01873.1"/>
    </source>
</evidence>
<dbReference type="RefSeq" id="WP_065133882.1">
    <property type="nucleotide sequence ID" value="NZ_MAEM01000243.1"/>
</dbReference>
<gene>
    <name evidence="1" type="ORF">A9W98_17980</name>
</gene>
<comment type="caution">
    <text evidence="1">The sequence shown here is derived from an EMBL/GenBank/DDBJ whole genome shotgun (WGS) entry which is preliminary data.</text>
</comment>
<evidence type="ECO:0000313" key="2">
    <source>
        <dbReference type="Proteomes" id="UP000093757"/>
    </source>
</evidence>
<organism evidence="1 2">
    <name type="scientific">Mycobacterium gordonae</name>
    <dbReference type="NCBI Taxonomy" id="1778"/>
    <lineage>
        <taxon>Bacteria</taxon>
        <taxon>Bacillati</taxon>
        <taxon>Actinomycetota</taxon>
        <taxon>Actinomycetes</taxon>
        <taxon>Mycobacteriales</taxon>
        <taxon>Mycobacteriaceae</taxon>
        <taxon>Mycobacterium</taxon>
    </lineage>
</organism>
<reference evidence="1 2" key="1">
    <citation type="submission" date="2016-06" db="EMBL/GenBank/DDBJ databases">
        <authorList>
            <person name="Kjaerup R.B."/>
            <person name="Dalgaard T.S."/>
            <person name="Juul-Madsen H.R."/>
        </authorList>
    </citation>
    <scope>NUCLEOTIDE SEQUENCE [LARGE SCALE GENOMIC DNA]</scope>
    <source>
        <strain evidence="1 2">1245752.6</strain>
    </source>
</reference>
<sequence length="134" mass="14447">MTDIRAKLVALLYEHQEDATANLDVGRDECRCGEQGTQGWREHFADVLLSLEGVAIVALPEPVGSRWPVDDDDDFTVSTVELVRASNAFAATPRRHPGCKVEWGSVELNLCTRDARALAAALLAAADVAEVATS</sequence>
<accession>A0A1A6BHS1</accession>
<protein>
    <submittedName>
        <fullName evidence="1">Uncharacterized protein</fullName>
    </submittedName>
</protein>
<dbReference type="EMBL" id="MAEM01000243">
    <property type="protein sequence ID" value="OBS01873.1"/>
    <property type="molecule type" value="Genomic_DNA"/>
</dbReference>